<organism evidence="6 7">
    <name type="scientific">Desulfofustis glycolicus DSM 9705</name>
    <dbReference type="NCBI Taxonomy" id="1121409"/>
    <lineage>
        <taxon>Bacteria</taxon>
        <taxon>Pseudomonadati</taxon>
        <taxon>Thermodesulfobacteriota</taxon>
        <taxon>Desulfobulbia</taxon>
        <taxon>Desulfobulbales</taxon>
        <taxon>Desulfocapsaceae</taxon>
        <taxon>Desulfofustis</taxon>
    </lineage>
</organism>
<protein>
    <submittedName>
        <fullName evidence="6">Cytochrome c, mono-and diheme variants</fullName>
    </submittedName>
</protein>
<keyword evidence="2 4" id="KW-0479">Metal-binding</keyword>
<proteinExistence type="predicted"/>
<dbReference type="AlphaFoldDB" id="A0A1M5V790"/>
<accession>A0A1M5V790</accession>
<dbReference type="Pfam" id="PF00034">
    <property type="entry name" value="Cytochrom_C"/>
    <property type="match status" value="1"/>
</dbReference>
<dbReference type="GO" id="GO:0009055">
    <property type="term" value="F:electron transfer activity"/>
    <property type="evidence" value="ECO:0007669"/>
    <property type="project" value="InterPro"/>
</dbReference>
<evidence type="ECO:0000256" key="3">
    <source>
        <dbReference type="ARBA" id="ARBA00023004"/>
    </source>
</evidence>
<dbReference type="STRING" id="1121409.SAMN02745124_01547"/>
<keyword evidence="3 4" id="KW-0408">Iron</keyword>
<dbReference type="PANTHER" id="PTHR35008:SF8">
    <property type="entry name" value="ALCOHOL DEHYDROGENASE CYTOCHROME C SUBUNIT"/>
    <property type="match status" value="1"/>
</dbReference>
<evidence type="ECO:0000313" key="7">
    <source>
        <dbReference type="Proteomes" id="UP000184139"/>
    </source>
</evidence>
<dbReference type="PANTHER" id="PTHR35008">
    <property type="entry name" value="BLL4482 PROTEIN-RELATED"/>
    <property type="match status" value="1"/>
</dbReference>
<dbReference type="Gene3D" id="1.10.760.10">
    <property type="entry name" value="Cytochrome c-like domain"/>
    <property type="match status" value="1"/>
</dbReference>
<dbReference type="InterPro" id="IPR051459">
    <property type="entry name" value="Cytochrome_c-type_DH"/>
</dbReference>
<dbReference type="EMBL" id="FQXS01000007">
    <property type="protein sequence ID" value="SHH71129.1"/>
    <property type="molecule type" value="Genomic_DNA"/>
</dbReference>
<name>A0A1M5V790_9BACT</name>
<keyword evidence="7" id="KW-1185">Reference proteome</keyword>
<dbReference type="Proteomes" id="UP000184139">
    <property type="component" value="Unassembled WGS sequence"/>
</dbReference>
<evidence type="ECO:0000256" key="2">
    <source>
        <dbReference type="ARBA" id="ARBA00022723"/>
    </source>
</evidence>
<keyword evidence="1 4" id="KW-0349">Heme</keyword>
<feature type="domain" description="Cytochrome c" evidence="5">
    <location>
        <begin position="42"/>
        <end position="131"/>
    </location>
</feature>
<dbReference type="SUPFAM" id="SSF46626">
    <property type="entry name" value="Cytochrome c"/>
    <property type="match status" value="1"/>
</dbReference>
<dbReference type="InterPro" id="IPR009056">
    <property type="entry name" value="Cyt_c-like_dom"/>
</dbReference>
<dbReference type="GO" id="GO:0020037">
    <property type="term" value="F:heme binding"/>
    <property type="evidence" value="ECO:0007669"/>
    <property type="project" value="InterPro"/>
</dbReference>
<evidence type="ECO:0000313" key="6">
    <source>
        <dbReference type="EMBL" id="SHH71129.1"/>
    </source>
</evidence>
<dbReference type="GO" id="GO:0046872">
    <property type="term" value="F:metal ion binding"/>
    <property type="evidence" value="ECO:0007669"/>
    <property type="project" value="UniProtKB-KW"/>
</dbReference>
<evidence type="ECO:0000259" key="5">
    <source>
        <dbReference type="PROSITE" id="PS51007"/>
    </source>
</evidence>
<gene>
    <name evidence="6" type="ORF">SAMN02745124_01547</name>
</gene>
<evidence type="ECO:0000256" key="4">
    <source>
        <dbReference type="PROSITE-ProRule" id="PRU00433"/>
    </source>
</evidence>
<sequence>MTNVSSSSIVNLAKRVAAALPVVVAALVWTAGGLAAAETVPATAGSGSALFAEHCSSCHGAAGEGFRSLYPPLARSRILADEPEVLPCIIRYGLRGEIVVDGRVFNQVMPGNSLLSAGEIARIISHMQALWGDENRAIEVETWLEDCK</sequence>
<dbReference type="InterPro" id="IPR036909">
    <property type="entry name" value="Cyt_c-like_dom_sf"/>
</dbReference>
<reference evidence="6 7" key="1">
    <citation type="submission" date="2016-11" db="EMBL/GenBank/DDBJ databases">
        <authorList>
            <person name="Jaros S."/>
            <person name="Januszkiewicz K."/>
            <person name="Wedrychowicz H."/>
        </authorList>
    </citation>
    <scope>NUCLEOTIDE SEQUENCE [LARGE SCALE GENOMIC DNA]</scope>
    <source>
        <strain evidence="6 7">DSM 9705</strain>
    </source>
</reference>
<dbReference type="PROSITE" id="PS51007">
    <property type="entry name" value="CYTC"/>
    <property type="match status" value="1"/>
</dbReference>
<evidence type="ECO:0000256" key="1">
    <source>
        <dbReference type="ARBA" id="ARBA00022617"/>
    </source>
</evidence>